<comment type="caution">
    <text evidence="2">The sequence shown here is derived from an EMBL/GenBank/DDBJ whole genome shotgun (WGS) entry which is preliminary data.</text>
</comment>
<keyword evidence="2" id="KW-0328">Glycosyltransferase</keyword>
<dbReference type="GO" id="GO:0016757">
    <property type="term" value="F:glycosyltransferase activity"/>
    <property type="evidence" value="ECO:0007669"/>
    <property type="project" value="UniProtKB-KW"/>
</dbReference>
<sequence length="171" mass="19836">MARDRQLILNEKQIHQKIRRIAFEIYEYNFNEKELVLAGIFDQGYLFAQLLREELERISPLKVKLVRVDLDKSKPESSEVKLDCDISELNNHCFILADDVLNTGKTLAYGLKSFLRTEINIKKFEIAVLVNRKHSLFPISATYTGYELSTTINEHVQVVLSSKEKNAYLLD</sequence>
<dbReference type="InterPro" id="IPR050137">
    <property type="entry name" value="PyrR_bifunctional"/>
</dbReference>
<name>A0ABT8KS31_9BACT</name>
<feature type="domain" description="Phosphoribosyltransferase" evidence="1">
    <location>
        <begin position="8"/>
        <end position="158"/>
    </location>
</feature>
<dbReference type="InterPro" id="IPR000836">
    <property type="entry name" value="PRTase_dom"/>
</dbReference>
<evidence type="ECO:0000313" key="2">
    <source>
        <dbReference type="EMBL" id="MDN5203531.1"/>
    </source>
</evidence>
<dbReference type="RefSeq" id="WP_346753553.1">
    <property type="nucleotide sequence ID" value="NZ_JAUJEA010000007.1"/>
</dbReference>
<keyword evidence="2" id="KW-0808">Transferase</keyword>
<dbReference type="PANTHER" id="PTHR11608:SF0">
    <property type="entry name" value="BIFUNCTIONAL PROTEIN PYRR"/>
    <property type="match status" value="1"/>
</dbReference>
<dbReference type="InterPro" id="IPR029057">
    <property type="entry name" value="PRTase-like"/>
</dbReference>
<dbReference type="PANTHER" id="PTHR11608">
    <property type="entry name" value="BIFUNCTIONAL PROTEIN PYRR"/>
    <property type="match status" value="1"/>
</dbReference>
<accession>A0ABT8KS31</accession>
<dbReference type="CDD" id="cd06223">
    <property type="entry name" value="PRTases_typeI"/>
    <property type="match status" value="1"/>
</dbReference>
<organism evidence="2 3">
    <name type="scientific">Splendidivirga corallicola</name>
    <dbReference type="NCBI Taxonomy" id="3051826"/>
    <lineage>
        <taxon>Bacteria</taxon>
        <taxon>Pseudomonadati</taxon>
        <taxon>Bacteroidota</taxon>
        <taxon>Cytophagia</taxon>
        <taxon>Cytophagales</taxon>
        <taxon>Splendidivirgaceae</taxon>
        <taxon>Splendidivirga</taxon>
    </lineage>
</organism>
<keyword evidence="3" id="KW-1185">Reference proteome</keyword>
<protein>
    <submittedName>
        <fullName evidence="2">Phosphoribosyltransferase family protein</fullName>
    </submittedName>
</protein>
<dbReference type="EMBL" id="JAUJEA010000007">
    <property type="protein sequence ID" value="MDN5203531.1"/>
    <property type="molecule type" value="Genomic_DNA"/>
</dbReference>
<proteinExistence type="predicted"/>
<reference evidence="2" key="1">
    <citation type="submission" date="2023-06" db="EMBL/GenBank/DDBJ databases">
        <title>Genomic of Parafulvivirga corallium.</title>
        <authorList>
            <person name="Wang G."/>
        </authorList>
    </citation>
    <scope>NUCLEOTIDE SEQUENCE</scope>
    <source>
        <strain evidence="2">BMA10</strain>
    </source>
</reference>
<gene>
    <name evidence="2" type="ORF">QQ008_19240</name>
</gene>
<evidence type="ECO:0000313" key="3">
    <source>
        <dbReference type="Proteomes" id="UP001172082"/>
    </source>
</evidence>
<dbReference type="Gene3D" id="3.40.50.2020">
    <property type="match status" value="1"/>
</dbReference>
<evidence type="ECO:0000259" key="1">
    <source>
        <dbReference type="Pfam" id="PF00156"/>
    </source>
</evidence>
<dbReference type="Proteomes" id="UP001172082">
    <property type="component" value="Unassembled WGS sequence"/>
</dbReference>
<dbReference type="Pfam" id="PF00156">
    <property type="entry name" value="Pribosyltran"/>
    <property type="match status" value="1"/>
</dbReference>
<dbReference type="SUPFAM" id="SSF53271">
    <property type="entry name" value="PRTase-like"/>
    <property type="match status" value="1"/>
</dbReference>